<evidence type="ECO:0000256" key="5">
    <source>
        <dbReference type="PROSITE-ProRule" id="PRU01248"/>
    </source>
</evidence>
<dbReference type="PROSITE" id="PS51900">
    <property type="entry name" value="CB"/>
    <property type="match status" value="1"/>
</dbReference>
<protein>
    <submittedName>
        <fullName evidence="8">Integrase</fullName>
    </submittedName>
</protein>
<proteinExistence type="inferred from homology"/>
<keyword evidence="3 5" id="KW-0238">DNA-binding</keyword>
<dbReference type="Pfam" id="PF13356">
    <property type="entry name" value="Arm-DNA-bind_3"/>
    <property type="match status" value="1"/>
</dbReference>
<dbReference type="AlphaFoldDB" id="A0AAN1FKW8"/>
<evidence type="ECO:0000259" key="7">
    <source>
        <dbReference type="PROSITE" id="PS51900"/>
    </source>
</evidence>
<dbReference type="InterPro" id="IPR038488">
    <property type="entry name" value="Integrase_DNA-bd_sf"/>
</dbReference>
<dbReference type="InterPro" id="IPR025166">
    <property type="entry name" value="Integrase_DNA_bind_dom"/>
</dbReference>
<dbReference type="InterPro" id="IPR050808">
    <property type="entry name" value="Phage_Integrase"/>
</dbReference>
<feature type="domain" description="Core-binding (CB)" evidence="7">
    <location>
        <begin position="105"/>
        <end position="186"/>
    </location>
</feature>
<reference evidence="9" key="1">
    <citation type="submission" date="2016-12" db="EMBL/GenBank/DDBJ databases">
        <title>Comparative genomic analysis reveals the diversity, evolution, and environmental adaptation strategies of the genus Vibrio.</title>
        <authorList>
            <person name="Lin H."/>
            <person name="Wang X."/>
            <person name="Zhang X.-H."/>
        </authorList>
    </citation>
    <scope>NUCLEOTIDE SEQUENCE [LARGE SCALE GENOMIC DNA]</scope>
    <source>
        <strain evidence="9">QT6D1</strain>
    </source>
</reference>
<feature type="domain" description="Tyr recombinase" evidence="6">
    <location>
        <begin position="209"/>
        <end position="388"/>
    </location>
</feature>
<dbReference type="GO" id="GO:0015074">
    <property type="term" value="P:DNA integration"/>
    <property type="evidence" value="ECO:0007669"/>
    <property type="project" value="UniProtKB-KW"/>
</dbReference>
<evidence type="ECO:0000313" key="8">
    <source>
        <dbReference type="EMBL" id="ASI92530.1"/>
    </source>
</evidence>
<comment type="similarity">
    <text evidence="1">Belongs to the 'phage' integrase family.</text>
</comment>
<keyword evidence="4" id="KW-0233">DNA recombination</keyword>
<evidence type="ECO:0000256" key="4">
    <source>
        <dbReference type="ARBA" id="ARBA00023172"/>
    </source>
</evidence>
<dbReference type="GO" id="GO:0006310">
    <property type="term" value="P:DNA recombination"/>
    <property type="evidence" value="ECO:0007669"/>
    <property type="project" value="UniProtKB-KW"/>
</dbReference>
<dbReference type="EMBL" id="CP018309">
    <property type="protein sequence ID" value="ASI92530.1"/>
    <property type="molecule type" value="Genomic_DNA"/>
</dbReference>
<dbReference type="InterPro" id="IPR053876">
    <property type="entry name" value="Phage_int_M"/>
</dbReference>
<dbReference type="Proteomes" id="UP000197092">
    <property type="component" value="Chromosome 2"/>
</dbReference>
<keyword evidence="2" id="KW-0229">DNA integration</keyword>
<evidence type="ECO:0000256" key="3">
    <source>
        <dbReference type="ARBA" id="ARBA00023125"/>
    </source>
</evidence>
<dbReference type="PANTHER" id="PTHR30629:SF6">
    <property type="entry name" value="PROPHAGE INTEGRASE INTA-RELATED"/>
    <property type="match status" value="1"/>
</dbReference>
<dbReference type="InterPro" id="IPR010998">
    <property type="entry name" value="Integrase_recombinase_N"/>
</dbReference>
<dbReference type="InterPro" id="IPR044068">
    <property type="entry name" value="CB"/>
</dbReference>
<evidence type="ECO:0000256" key="2">
    <source>
        <dbReference type="ARBA" id="ARBA00022908"/>
    </source>
</evidence>
<dbReference type="PROSITE" id="PS51898">
    <property type="entry name" value="TYR_RECOMBINASE"/>
    <property type="match status" value="1"/>
</dbReference>
<dbReference type="InterPro" id="IPR011010">
    <property type="entry name" value="DNA_brk_join_enz"/>
</dbReference>
<dbReference type="PANTHER" id="PTHR30629">
    <property type="entry name" value="PROPHAGE INTEGRASE"/>
    <property type="match status" value="1"/>
</dbReference>
<dbReference type="Gene3D" id="3.30.160.390">
    <property type="entry name" value="Integrase, DNA-binding domain"/>
    <property type="match status" value="1"/>
</dbReference>
<dbReference type="Pfam" id="PF00589">
    <property type="entry name" value="Phage_integrase"/>
    <property type="match status" value="1"/>
</dbReference>
<dbReference type="RefSeq" id="WP_088878461.1">
    <property type="nucleotide sequence ID" value="NZ_CP018309.1"/>
</dbReference>
<name>A0AAN1FKW8_9VIBR</name>
<dbReference type="SUPFAM" id="SSF56349">
    <property type="entry name" value="DNA breaking-rejoining enzymes"/>
    <property type="match status" value="1"/>
</dbReference>
<organism evidence="8 9">
    <name type="scientific">Vibrio mediterranei</name>
    <dbReference type="NCBI Taxonomy" id="689"/>
    <lineage>
        <taxon>Bacteria</taxon>
        <taxon>Pseudomonadati</taxon>
        <taxon>Pseudomonadota</taxon>
        <taxon>Gammaproteobacteria</taxon>
        <taxon>Vibrionales</taxon>
        <taxon>Vibrionaceae</taxon>
        <taxon>Vibrio</taxon>
    </lineage>
</organism>
<dbReference type="GO" id="GO:0003677">
    <property type="term" value="F:DNA binding"/>
    <property type="evidence" value="ECO:0007669"/>
    <property type="project" value="UniProtKB-UniRule"/>
</dbReference>
<dbReference type="InterPro" id="IPR002104">
    <property type="entry name" value="Integrase_catalytic"/>
</dbReference>
<dbReference type="KEGG" id="vsh:BSZ05_22305"/>
<sequence length="404" mass="46943">MPKQTVRLSDKQIKNAEIRGKEYILADGNGLNIRIRPNGTKSWQFRYSDPVTKTVKKLSLGSYPSLKLTDARKISQEHRNLIANGIDPKGHIEKLKLEAIRQETNTFFTVAEEWFRRKKKTVSTNHAERIWRTLELYAFPHFGRTPISSITRLSAVQALRPLENDQKLSTIKRICQSLNQIMEYGVDSGIINANPLTRMINAFEKHEVAHMPTIRPELLNRLLKQLQDNANIRQKTKLLILWQLHTMTRPKEAARARWRDIDLNQKCWTIPPAEMKRGKEHRVPLTDAMIEILSQMRLQSEVHEYVFPSERNSSSHISLYTANAALKRSLGFKDELVAHGLRSIASTAMHEQGFDTLHIEACLSHSDQNETRASYNRSDFYEQRKAIMEWWSDYILEAKSRYNE</sequence>
<evidence type="ECO:0000313" key="9">
    <source>
        <dbReference type="Proteomes" id="UP000197092"/>
    </source>
</evidence>
<evidence type="ECO:0000256" key="1">
    <source>
        <dbReference type="ARBA" id="ARBA00008857"/>
    </source>
</evidence>
<evidence type="ECO:0000259" key="6">
    <source>
        <dbReference type="PROSITE" id="PS51898"/>
    </source>
</evidence>
<dbReference type="Gene3D" id="1.10.150.130">
    <property type="match status" value="1"/>
</dbReference>
<dbReference type="CDD" id="cd00801">
    <property type="entry name" value="INT_P4_C"/>
    <property type="match status" value="1"/>
</dbReference>
<dbReference type="InterPro" id="IPR013762">
    <property type="entry name" value="Integrase-like_cat_sf"/>
</dbReference>
<dbReference type="Gene3D" id="1.10.443.10">
    <property type="entry name" value="Intergrase catalytic core"/>
    <property type="match status" value="1"/>
</dbReference>
<accession>A0AAN1FKW8</accession>
<dbReference type="Pfam" id="PF22022">
    <property type="entry name" value="Phage_int_M"/>
    <property type="match status" value="1"/>
</dbReference>
<gene>
    <name evidence="8" type="ORF">BSZ05_22305</name>
</gene>